<evidence type="ECO:0000256" key="2">
    <source>
        <dbReference type="ARBA" id="ARBA00023015"/>
    </source>
</evidence>
<dbReference type="AlphaFoldDB" id="A0A9X3I4J4"/>
<feature type="region of interest" description="Disordered" evidence="6">
    <location>
        <begin position="192"/>
        <end position="229"/>
    </location>
</feature>
<comment type="similarity">
    <text evidence="1">Belongs to the sigma-70 factor family. ECF subfamily.</text>
</comment>
<evidence type="ECO:0000259" key="7">
    <source>
        <dbReference type="Pfam" id="PF04542"/>
    </source>
</evidence>
<organism evidence="9 10">
    <name type="scientific">Gordonia aquimaris</name>
    <dbReference type="NCBI Taxonomy" id="2984863"/>
    <lineage>
        <taxon>Bacteria</taxon>
        <taxon>Bacillati</taxon>
        <taxon>Actinomycetota</taxon>
        <taxon>Actinomycetes</taxon>
        <taxon>Mycobacteriales</taxon>
        <taxon>Gordoniaceae</taxon>
        <taxon>Gordonia</taxon>
    </lineage>
</organism>
<dbReference type="InterPro" id="IPR013325">
    <property type="entry name" value="RNA_pol_sigma_r2"/>
</dbReference>
<keyword evidence="2" id="KW-0805">Transcription regulation</keyword>
<dbReference type="Gene3D" id="1.10.1740.10">
    <property type="match status" value="1"/>
</dbReference>
<name>A0A9X3I4J4_9ACTN</name>
<evidence type="ECO:0000313" key="10">
    <source>
        <dbReference type="Proteomes" id="UP001143347"/>
    </source>
</evidence>
<dbReference type="InterPro" id="IPR039425">
    <property type="entry name" value="RNA_pol_sigma-70-like"/>
</dbReference>
<dbReference type="GO" id="GO:0003677">
    <property type="term" value="F:DNA binding"/>
    <property type="evidence" value="ECO:0007669"/>
    <property type="project" value="UniProtKB-KW"/>
</dbReference>
<dbReference type="PANTHER" id="PTHR43133:SF8">
    <property type="entry name" value="RNA POLYMERASE SIGMA FACTOR HI_1459-RELATED"/>
    <property type="match status" value="1"/>
</dbReference>
<evidence type="ECO:0000313" key="9">
    <source>
        <dbReference type="EMBL" id="MCX2964782.1"/>
    </source>
</evidence>
<feature type="domain" description="RNA polymerase sigma-70 region 2" evidence="7">
    <location>
        <begin position="41"/>
        <end position="107"/>
    </location>
</feature>
<dbReference type="Pfam" id="PF08281">
    <property type="entry name" value="Sigma70_r4_2"/>
    <property type="match status" value="1"/>
</dbReference>
<evidence type="ECO:0000256" key="6">
    <source>
        <dbReference type="SAM" id="MobiDB-lite"/>
    </source>
</evidence>
<dbReference type="GO" id="GO:0006352">
    <property type="term" value="P:DNA-templated transcription initiation"/>
    <property type="evidence" value="ECO:0007669"/>
    <property type="project" value="InterPro"/>
</dbReference>
<dbReference type="InterPro" id="IPR013249">
    <property type="entry name" value="RNA_pol_sigma70_r4_t2"/>
</dbReference>
<protein>
    <submittedName>
        <fullName evidence="9">Sigma-70 family RNA polymerase sigma factor</fullName>
    </submittedName>
</protein>
<dbReference type="Pfam" id="PF04542">
    <property type="entry name" value="Sigma70_r2"/>
    <property type="match status" value="1"/>
</dbReference>
<proteinExistence type="inferred from homology"/>
<dbReference type="PANTHER" id="PTHR43133">
    <property type="entry name" value="RNA POLYMERASE ECF-TYPE SIGMA FACTO"/>
    <property type="match status" value="1"/>
</dbReference>
<dbReference type="NCBIfam" id="TIGR02937">
    <property type="entry name" value="sigma70-ECF"/>
    <property type="match status" value="1"/>
</dbReference>
<evidence type="ECO:0000256" key="5">
    <source>
        <dbReference type="ARBA" id="ARBA00023163"/>
    </source>
</evidence>
<keyword evidence="3" id="KW-0731">Sigma factor</keyword>
<feature type="domain" description="RNA polymerase sigma factor 70 region 4 type 2" evidence="8">
    <location>
        <begin position="137"/>
        <end position="188"/>
    </location>
</feature>
<reference evidence="9" key="1">
    <citation type="submission" date="2022-10" db="EMBL/GenBank/DDBJ databases">
        <title>WGS of marine actinomycetes from Thailand.</title>
        <authorList>
            <person name="Thawai C."/>
        </authorList>
    </citation>
    <scope>NUCLEOTIDE SEQUENCE</scope>
    <source>
        <strain evidence="9">SW21</strain>
    </source>
</reference>
<evidence type="ECO:0000256" key="4">
    <source>
        <dbReference type="ARBA" id="ARBA00023125"/>
    </source>
</evidence>
<dbReference type="Proteomes" id="UP001143347">
    <property type="component" value="Unassembled WGS sequence"/>
</dbReference>
<evidence type="ECO:0000259" key="8">
    <source>
        <dbReference type="Pfam" id="PF08281"/>
    </source>
</evidence>
<keyword evidence="4" id="KW-0238">DNA-binding</keyword>
<dbReference type="InterPro" id="IPR036388">
    <property type="entry name" value="WH-like_DNA-bd_sf"/>
</dbReference>
<keyword evidence="5" id="KW-0804">Transcription</keyword>
<comment type="caution">
    <text evidence="9">The sequence shown here is derived from an EMBL/GenBank/DDBJ whole genome shotgun (WGS) entry which is preliminary data.</text>
</comment>
<dbReference type="InterPro" id="IPR007627">
    <property type="entry name" value="RNA_pol_sigma70_r2"/>
</dbReference>
<dbReference type="RefSeq" id="WP_235722774.1">
    <property type="nucleotide sequence ID" value="NZ_JAPKFM010000010.1"/>
</dbReference>
<evidence type="ECO:0000256" key="3">
    <source>
        <dbReference type="ARBA" id="ARBA00023082"/>
    </source>
</evidence>
<keyword evidence="10" id="KW-1185">Reference proteome</keyword>
<dbReference type="EMBL" id="JAPKFM010000010">
    <property type="protein sequence ID" value="MCX2964782.1"/>
    <property type="molecule type" value="Genomic_DNA"/>
</dbReference>
<dbReference type="Gene3D" id="1.10.10.10">
    <property type="entry name" value="Winged helix-like DNA-binding domain superfamily/Winged helix DNA-binding domain"/>
    <property type="match status" value="1"/>
</dbReference>
<dbReference type="SUPFAM" id="SSF88659">
    <property type="entry name" value="Sigma3 and sigma4 domains of RNA polymerase sigma factors"/>
    <property type="match status" value="1"/>
</dbReference>
<dbReference type="GO" id="GO:0016987">
    <property type="term" value="F:sigma factor activity"/>
    <property type="evidence" value="ECO:0007669"/>
    <property type="project" value="UniProtKB-KW"/>
</dbReference>
<dbReference type="SUPFAM" id="SSF88946">
    <property type="entry name" value="Sigma2 domain of RNA polymerase sigma factors"/>
    <property type="match status" value="1"/>
</dbReference>
<evidence type="ECO:0000256" key="1">
    <source>
        <dbReference type="ARBA" id="ARBA00010641"/>
    </source>
</evidence>
<accession>A0A9X3I4J4</accession>
<sequence>MDGHGPTAHRPASSPLELTAMSDDELAAAAAVGDREAFGLLVARVPPGLLRYLRRMVPDPQTAEDLAQETLMHAWKSLPDFAFRSSFRTWMFAIAHRRTTDYRRRRRELPTADEQFAALADPCPLPADVAEHSSLVEALRTELGNLPPTSRTAWWLRENEGMSLDEIARVLQTSTGSVRGHLQRSRRYLSIRLRPWRPGGPPDAEKPPTTRPPRNTDRSTTSGKERNRE</sequence>
<gene>
    <name evidence="9" type="ORF">OSB52_11820</name>
</gene>
<dbReference type="InterPro" id="IPR014284">
    <property type="entry name" value="RNA_pol_sigma-70_dom"/>
</dbReference>
<dbReference type="InterPro" id="IPR013324">
    <property type="entry name" value="RNA_pol_sigma_r3/r4-like"/>
</dbReference>